<dbReference type="InterPro" id="IPR008567">
    <property type="entry name" value="BKACE"/>
</dbReference>
<dbReference type="EMBL" id="UOEC01000048">
    <property type="protein sequence ID" value="VAV88612.1"/>
    <property type="molecule type" value="Genomic_DNA"/>
</dbReference>
<dbReference type="Pfam" id="PF05853">
    <property type="entry name" value="BKACE"/>
    <property type="match status" value="1"/>
</dbReference>
<organism evidence="5">
    <name type="scientific">hydrothermal vent metagenome</name>
    <dbReference type="NCBI Taxonomy" id="652676"/>
    <lineage>
        <taxon>unclassified sequences</taxon>
        <taxon>metagenomes</taxon>
        <taxon>ecological metagenomes</taxon>
    </lineage>
</organism>
<dbReference type="GO" id="GO:0046872">
    <property type="term" value="F:metal ion binding"/>
    <property type="evidence" value="ECO:0007669"/>
    <property type="project" value="UniProtKB-KW"/>
</dbReference>
<keyword evidence="4" id="KW-0862">Zinc</keyword>
<keyword evidence="3" id="KW-0479">Metal-binding</keyword>
<evidence type="ECO:0000256" key="1">
    <source>
        <dbReference type="ARBA" id="ARBA00001947"/>
    </source>
</evidence>
<accession>A0A3B0R801</accession>
<evidence type="ECO:0008006" key="6">
    <source>
        <dbReference type="Google" id="ProtNLM"/>
    </source>
</evidence>
<gene>
    <name evidence="5" type="ORF">MNBD_ALPHA08-2182</name>
</gene>
<sequence>MNTMIMVAPNGARRTKADHPSLPISAGELAAEAQACLGAGASAIHLHVRGDDDRHVLDAGRYLEAVAAIRAQVGDQMVMQITTEAVGVYSDDEQMACVRAVKPQAVSMALKEIVPVGKNTDVAREFFRWLQEEKIAPQFILYDASEVARFFALQSQGVIPFAKPFLLFVLGRYAKDQQSDPRDLDPFLATLAGRAAHWAMCAFGSREAECAVYAAKKGGHVRVGFENNLVLPNGNIAPSNSALVAATRTELIEAGLQVMNVKDVQELLMDSLR</sequence>
<dbReference type="GO" id="GO:0043720">
    <property type="term" value="F:3-keto-5-aminohexanoate cleavage activity"/>
    <property type="evidence" value="ECO:0007669"/>
    <property type="project" value="InterPro"/>
</dbReference>
<name>A0A3B0R801_9ZZZZ</name>
<evidence type="ECO:0000313" key="5">
    <source>
        <dbReference type="EMBL" id="VAV88612.1"/>
    </source>
</evidence>
<keyword evidence="2" id="KW-0808">Transferase</keyword>
<dbReference type="InterPro" id="IPR013785">
    <property type="entry name" value="Aldolase_TIM"/>
</dbReference>
<evidence type="ECO:0000256" key="3">
    <source>
        <dbReference type="ARBA" id="ARBA00022723"/>
    </source>
</evidence>
<proteinExistence type="predicted"/>
<dbReference type="PANTHER" id="PTHR37418:SF2">
    <property type="entry name" value="3-KETO-5-AMINOHEXANOATE CLEAVAGE ENZYME"/>
    <property type="match status" value="1"/>
</dbReference>
<dbReference type="AlphaFoldDB" id="A0A3B0R801"/>
<dbReference type="Gene3D" id="3.20.20.70">
    <property type="entry name" value="Aldolase class I"/>
    <property type="match status" value="1"/>
</dbReference>
<comment type="cofactor">
    <cofactor evidence="1">
        <name>Zn(2+)</name>
        <dbReference type="ChEBI" id="CHEBI:29105"/>
    </cofactor>
</comment>
<reference evidence="5" key="1">
    <citation type="submission" date="2018-06" db="EMBL/GenBank/DDBJ databases">
        <authorList>
            <person name="Zhirakovskaya E."/>
        </authorList>
    </citation>
    <scope>NUCLEOTIDE SEQUENCE</scope>
</reference>
<dbReference type="PANTHER" id="PTHR37418">
    <property type="entry name" value="3-KETO-5-AMINOHEXANOATE CLEAVAGE ENZYME-RELATED"/>
    <property type="match status" value="1"/>
</dbReference>
<evidence type="ECO:0000256" key="2">
    <source>
        <dbReference type="ARBA" id="ARBA00022679"/>
    </source>
</evidence>
<protein>
    <recommendedName>
        <fullName evidence="6">3-keto-5-aminohexanoate cleavage enzyme</fullName>
    </recommendedName>
</protein>
<evidence type="ECO:0000256" key="4">
    <source>
        <dbReference type="ARBA" id="ARBA00022833"/>
    </source>
</evidence>